<evidence type="ECO:0000256" key="1">
    <source>
        <dbReference type="SAM" id="MobiDB-lite"/>
    </source>
</evidence>
<accession>A0AAP0PCS1</accession>
<protein>
    <submittedName>
        <fullName evidence="2">Uncharacterized protein</fullName>
    </submittedName>
</protein>
<proteinExistence type="predicted"/>
<keyword evidence="3" id="KW-1185">Reference proteome</keyword>
<organism evidence="2 3">
    <name type="scientific">Stephania japonica</name>
    <dbReference type="NCBI Taxonomy" id="461633"/>
    <lineage>
        <taxon>Eukaryota</taxon>
        <taxon>Viridiplantae</taxon>
        <taxon>Streptophyta</taxon>
        <taxon>Embryophyta</taxon>
        <taxon>Tracheophyta</taxon>
        <taxon>Spermatophyta</taxon>
        <taxon>Magnoliopsida</taxon>
        <taxon>Ranunculales</taxon>
        <taxon>Menispermaceae</taxon>
        <taxon>Menispermoideae</taxon>
        <taxon>Cissampelideae</taxon>
        <taxon>Stephania</taxon>
    </lineage>
</organism>
<feature type="compositionally biased region" description="Basic and acidic residues" evidence="1">
    <location>
        <begin position="66"/>
        <end position="77"/>
    </location>
</feature>
<evidence type="ECO:0000313" key="2">
    <source>
        <dbReference type="EMBL" id="KAK9138249.1"/>
    </source>
</evidence>
<feature type="region of interest" description="Disordered" evidence="1">
    <location>
        <begin position="66"/>
        <end position="85"/>
    </location>
</feature>
<name>A0AAP0PCS1_9MAGN</name>
<reference evidence="2 3" key="1">
    <citation type="submission" date="2024-01" db="EMBL/GenBank/DDBJ databases">
        <title>Genome assemblies of Stephania.</title>
        <authorList>
            <person name="Yang L."/>
        </authorList>
    </citation>
    <scope>NUCLEOTIDE SEQUENCE [LARGE SCALE GENOMIC DNA]</scope>
    <source>
        <strain evidence="2">QJT</strain>
        <tissue evidence="2">Leaf</tissue>
    </source>
</reference>
<comment type="caution">
    <text evidence="2">The sequence shown here is derived from an EMBL/GenBank/DDBJ whole genome shotgun (WGS) entry which is preliminary data.</text>
</comment>
<dbReference type="EMBL" id="JBBNAE010000003">
    <property type="protein sequence ID" value="KAK9138249.1"/>
    <property type="molecule type" value="Genomic_DNA"/>
</dbReference>
<evidence type="ECO:0000313" key="3">
    <source>
        <dbReference type="Proteomes" id="UP001417504"/>
    </source>
</evidence>
<gene>
    <name evidence="2" type="ORF">Sjap_008843</name>
</gene>
<sequence>MTPPEALGRGGWCSTLPFFSACSGCPWRRPSFLAAMTMATTAGLSPPSPTTLDYATPLAFPIKFQQKEPQKELKGEDELTPCRSL</sequence>
<dbReference type="AlphaFoldDB" id="A0AAP0PCS1"/>
<dbReference type="Proteomes" id="UP001417504">
    <property type="component" value="Unassembled WGS sequence"/>
</dbReference>